<dbReference type="InterPro" id="IPR045053">
    <property type="entry name" value="MAN-like"/>
</dbReference>
<dbReference type="OrthoDB" id="198083at2157"/>
<dbReference type="AlphaFoldDB" id="A0A202E5L9"/>
<organism evidence="9 10">
    <name type="scientific">Natronolimnobius baerhuensis</name>
    <dbReference type="NCBI Taxonomy" id="253108"/>
    <lineage>
        <taxon>Archaea</taxon>
        <taxon>Methanobacteriati</taxon>
        <taxon>Methanobacteriota</taxon>
        <taxon>Stenosarchaea group</taxon>
        <taxon>Halobacteria</taxon>
        <taxon>Halobacteriales</taxon>
        <taxon>Natrialbaceae</taxon>
        <taxon>Natronolimnobius</taxon>
    </lineage>
</organism>
<dbReference type="GO" id="GO:0000272">
    <property type="term" value="P:polysaccharide catabolic process"/>
    <property type="evidence" value="ECO:0007669"/>
    <property type="project" value="InterPro"/>
</dbReference>
<sequence>MKAIGAGAAAATLGIAGVSPAAATPDVSLPTDEFVETDGTEFVIDGEPVYFNGANNFWITHEYDGTTDRIDDVLDLYTDLGINLVRIWAHGEAKEGPFSLQPEPGEYNEDALENLDYLIEAARERGIKIIATLVDNWDHEGGMLQYAEWAGAESRYEFYTMDETREMYRNHVETILTRENHISGLEWREDPTIAMWELANEPRLEQDDVPEDMDNLEPPEHQEILGEWIQEMSAYIKDLDDTHLVSTGSEGHYYGHWEDDYPDDDWDGQDYIEHHSYDTIDAASFHLYPDHWGDNPADPDDRLSLHDGADYITERVEDAHTELGIPAYLGEFNVNLHDHDLETRHEFLEEWYDAADAVDCNAVLPWQVVLEDTEDHDGFQLYASDSGYIIEDYAQVVAEKSGDWDGDNGNGDEETIAVGEYNTTDTTSDGLHNDFTGDGQTSHDDVTAFFENFEDDGVQDNPEAFDFAENDELGFADVVELLRQV</sequence>
<evidence type="ECO:0000256" key="7">
    <source>
        <dbReference type="ARBA" id="ARBA00023295"/>
    </source>
</evidence>
<dbReference type="Proteomes" id="UP000196084">
    <property type="component" value="Unassembled WGS sequence"/>
</dbReference>
<protein>
    <recommendedName>
        <fullName evidence="3">mannan endo-1,4-beta-mannosidase</fullName>
        <ecNumber evidence="3">3.2.1.78</ecNumber>
    </recommendedName>
</protein>
<keyword evidence="4" id="KW-0964">Secreted</keyword>
<evidence type="ECO:0000313" key="10">
    <source>
        <dbReference type="Proteomes" id="UP000196084"/>
    </source>
</evidence>
<evidence type="ECO:0000256" key="3">
    <source>
        <dbReference type="ARBA" id="ARBA00012706"/>
    </source>
</evidence>
<keyword evidence="7" id="KW-0326">Glycosidase</keyword>
<dbReference type="EMBL" id="MWPH01000003">
    <property type="protein sequence ID" value="OVE83596.1"/>
    <property type="molecule type" value="Genomic_DNA"/>
</dbReference>
<comment type="caution">
    <text evidence="9">The sequence shown here is derived from an EMBL/GenBank/DDBJ whole genome shotgun (WGS) entry which is preliminary data.</text>
</comment>
<dbReference type="Gene3D" id="3.20.20.80">
    <property type="entry name" value="Glycosidases"/>
    <property type="match status" value="1"/>
</dbReference>
<dbReference type="RefSeq" id="WP_176393252.1">
    <property type="nucleotide sequence ID" value="NZ_MWPH01000003.1"/>
</dbReference>
<feature type="domain" description="Glycoside hydrolase family 5" evidence="8">
    <location>
        <begin position="33"/>
        <end position="343"/>
    </location>
</feature>
<evidence type="ECO:0000259" key="8">
    <source>
        <dbReference type="Pfam" id="PF26410"/>
    </source>
</evidence>
<dbReference type="EC" id="3.2.1.78" evidence="3"/>
<dbReference type="InterPro" id="IPR001547">
    <property type="entry name" value="Glyco_hydro_5"/>
</dbReference>
<dbReference type="SUPFAM" id="SSF51445">
    <property type="entry name" value="(Trans)glycosidases"/>
    <property type="match status" value="1"/>
</dbReference>
<keyword evidence="6" id="KW-0378">Hydrolase</keyword>
<dbReference type="InterPro" id="IPR017853">
    <property type="entry name" value="GH"/>
</dbReference>
<keyword evidence="10" id="KW-1185">Reference proteome</keyword>
<dbReference type="PANTHER" id="PTHR31451">
    <property type="match status" value="1"/>
</dbReference>
<evidence type="ECO:0000256" key="1">
    <source>
        <dbReference type="ARBA" id="ARBA00001678"/>
    </source>
</evidence>
<evidence type="ECO:0000256" key="5">
    <source>
        <dbReference type="ARBA" id="ARBA00022729"/>
    </source>
</evidence>
<evidence type="ECO:0000313" key="9">
    <source>
        <dbReference type="EMBL" id="OVE83596.1"/>
    </source>
</evidence>
<keyword evidence="5" id="KW-0732">Signal</keyword>
<dbReference type="Pfam" id="PF26410">
    <property type="entry name" value="GH5_mannosidase"/>
    <property type="match status" value="1"/>
</dbReference>
<dbReference type="GO" id="GO:0005576">
    <property type="term" value="C:extracellular region"/>
    <property type="evidence" value="ECO:0007669"/>
    <property type="project" value="UniProtKB-SubCell"/>
</dbReference>
<dbReference type="GO" id="GO:0016985">
    <property type="term" value="F:mannan endo-1,4-beta-mannosidase activity"/>
    <property type="evidence" value="ECO:0007669"/>
    <property type="project" value="TreeGrafter"/>
</dbReference>
<evidence type="ECO:0000256" key="6">
    <source>
        <dbReference type="ARBA" id="ARBA00022801"/>
    </source>
</evidence>
<proteinExistence type="predicted"/>
<comment type="subcellular location">
    <subcellularLocation>
        <location evidence="2">Secreted</location>
    </subcellularLocation>
</comment>
<name>A0A202E5L9_9EURY</name>
<evidence type="ECO:0000256" key="4">
    <source>
        <dbReference type="ARBA" id="ARBA00022525"/>
    </source>
</evidence>
<reference evidence="9 10" key="1">
    <citation type="submission" date="2017-02" db="EMBL/GenBank/DDBJ databases">
        <title>Natronthermophilus aegyptiacus gen. nov.,sp. nov., an aerobic, extremely halophilic alkalithermophilic archaeon isolated from the athalassohaline Wadi An Natrun, Egypt.</title>
        <authorList>
            <person name="Zhao B."/>
        </authorList>
    </citation>
    <scope>NUCLEOTIDE SEQUENCE [LARGE SCALE GENOMIC DNA]</scope>
    <source>
        <strain evidence="9 10">CGMCC 1.3597</strain>
    </source>
</reference>
<dbReference type="PANTHER" id="PTHR31451:SF39">
    <property type="entry name" value="MANNAN ENDO-1,4-BETA-MANNOSIDASE 1"/>
    <property type="match status" value="1"/>
</dbReference>
<comment type="catalytic activity">
    <reaction evidence="1">
        <text>Random hydrolysis of (1-&gt;4)-beta-D-mannosidic linkages in mannans, galactomannans and glucomannans.</text>
        <dbReference type="EC" id="3.2.1.78"/>
    </reaction>
</comment>
<accession>A0A202E5L9</accession>
<evidence type="ECO:0000256" key="2">
    <source>
        <dbReference type="ARBA" id="ARBA00004613"/>
    </source>
</evidence>
<gene>
    <name evidence="9" type="ORF">B2G88_14270</name>
</gene>